<sequence>MPDGMDKEPPWGPLYGMPREELIVLRKTLTELLHKGFIRASSSPASAPVLVVRKPGGGLRFCVDYQGLNTIAKRDRFPLPLIEETLRSLFKAKWLTKLDVIAAFHRIRVEEGNEWKTACRTRYGLYEWLDTLFGLTGAPPTFQRYINHTLRDFLDEFCSAYIDDITLTTS</sequence>
<proteinExistence type="predicted"/>
<dbReference type="Pfam" id="PF00078">
    <property type="entry name" value="RVT_1"/>
    <property type="match status" value="1"/>
</dbReference>
<name>A0A0F7ZIV6_9HYPO</name>
<dbReference type="AlphaFoldDB" id="A0A0F7ZIV6"/>
<accession>A0A0F7ZIV6</accession>
<protein>
    <recommendedName>
        <fullName evidence="3">Reverse transcriptase domain-containing protein</fullName>
    </recommendedName>
</protein>
<dbReference type="SUPFAM" id="SSF56672">
    <property type="entry name" value="DNA/RNA polymerases"/>
    <property type="match status" value="1"/>
</dbReference>
<keyword evidence="5" id="KW-1185">Reference proteome</keyword>
<evidence type="ECO:0000259" key="3">
    <source>
        <dbReference type="Pfam" id="PF00078"/>
    </source>
</evidence>
<dbReference type="InterPro" id="IPR043128">
    <property type="entry name" value="Rev_trsase/Diguanyl_cyclase"/>
</dbReference>
<dbReference type="Gene3D" id="3.30.70.270">
    <property type="match status" value="1"/>
</dbReference>
<evidence type="ECO:0000256" key="2">
    <source>
        <dbReference type="ARBA" id="ARBA00023128"/>
    </source>
</evidence>
<feature type="domain" description="Reverse transcriptase" evidence="3">
    <location>
        <begin position="52"/>
        <end position="169"/>
    </location>
</feature>
<keyword evidence="2" id="KW-0496">Mitochondrion</keyword>
<evidence type="ECO:0000256" key="1">
    <source>
        <dbReference type="ARBA" id="ARBA00004173"/>
    </source>
</evidence>
<dbReference type="PANTHER" id="PTHR24559:SF444">
    <property type="entry name" value="REVERSE TRANSCRIPTASE DOMAIN-CONTAINING PROTEIN"/>
    <property type="match status" value="1"/>
</dbReference>
<reference evidence="4 5" key="1">
    <citation type="journal article" date="2014" name="Genome Biol. Evol.">
        <title>Comparative genomics and transcriptomics analyses reveal divergent lifestyle features of nematode endoparasitic fungus Hirsutella minnesotensis.</title>
        <authorList>
            <person name="Lai Y."/>
            <person name="Liu K."/>
            <person name="Zhang X."/>
            <person name="Zhang X."/>
            <person name="Li K."/>
            <person name="Wang N."/>
            <person name="Shu C."/>
            <person name="Wu Y."/>
            <person name="Wang C."/>
            <person name="Bushley K.E."/>
            <person name="Xiang M."/>
            <person name="Liu X."/>
        </authorList>
    </citation>
    <scope>NUCLEOTIDE SEQUENCE [LARGE SCALE GENOMIC DNA]</scope>
    <source>
        <strain evidence="4 5">3608</strain>
    </source>
</reference>
<dbReference type="InterPro" id="IPR043502">
    <property type="entry name" value="DNA/RNA_pol_sf"/>
</dbReference>
<organism evidence="4 5">
    <name type="scientific">Hirsutella minnesotensis 3608</name>
    <dbReference type="NCBI Taxonomy" id="1043627"/>
    <lineage>
        <taxon>Eukaryota</taxon>
        <taxon>Fungi</taxon>
        <taxon>Dikarya</taxon>
        <taxon>Ascomycota</taxon>
        <taxon>Pezizomycotina</taxon>
        <taxon>Sordariomycetes</taxon>
        <taxon>Hypocreomycetidae</taxon>
        <taxon>Hypocreales</taxon>
        <taxon>Ophiocordycipitaceae</taxon>
        <taxon>Hirsutella</taxon>
    </lineage>
</organism>
<dbReference type="Proteomes" id="UP000054481">
    <property type="component" value="Unassembled WGS sequence"/>
</dbReference>
<comment type="subcellular location">
    <subcellularLocation>
        <location evidence="1">Mitochondrion</location>
    </subcellularLocation>
</comment>
<evidence type="ECO:0000313" key="5">
    <source>
        <dbReference type="Proteomes" id="UP000054481"/>
    </source>
</evidence>
<dbReference type="CDD" id="cd01647">
    <property type="entry name" value="RT_LTR"/>
    <property type="match status" value="1"/>
</dbReference>
<dbReference type="OrthoDB" id="4928101at2759"/>
<dbReference type="PANTHER" id="PTHR24559">
    <property type="entry name" value="TRANSPOSON TY3-I GAG-POL POLYPROTEIN"/>
    <property type="match status" value="1"/>
</dbReference>
<dbReference type="InterPro" id="IPR000477">
    <property type="entry name" value="RT_dom"/>
</dbReference>
<dbReference type="GO" id="GO:0005739">
    <property type="term" value="C:mitochondrion"/>
    <property type="evidence" value="ECO:0007669"/>
    <property type="project" value="UniProtKB-SubCell"/>
</dbReference>
<evidence type="ECO:0000313" key="4">
    <source>
        <dbReference type="EMBL" id="KJZ68945.1"/>
    </source>
</evidence>
<dbReference type="Gene3D" id="3.10.10.10">
    <property type="entry name" value="HIV Type 1 Reverse Transcriptase, subunit A, domain 1"/>
    <property type="match status" value="1"/>
</dbReference>
<gene>
    <name evidence="4" type="ORF">HIM_11661</name>
</gene>
<dbReference type="InterPro" id="IPR053134">
    <property type="entry name" value="RNA-dir_DNA_polymerase"/>
</dbReference>
<dbReference type="EMBL" id="KQ030786">
    <property type="protein sequence ID" value="KJZ68945.1"/>
    <property type="molecule type" value="Genomic_DNA"/>
</dbReference>